<evidence type="ECO:0000313" key="2">
    <source>
        <dbReference type="Proteomes" id="UP000202259"/>
    </source>
</evidence>
<dbReference type="Proteomes" id="UP000202259">
    <property type="component" value="Chromosome"/>
</dbReference>
<name>A0A222GDJ9_9GAMM</name>
<dbReference type="OrthoDB" id="9873475at2"/>
<sequence>MSIFEPSKLLIQTELEHEAIPKVELFNKRLHSRKLEAWCAAKFGVGYCNHVEKCLIEIEEIDEQREYDFKLHVNSRIELIQLVEVMDSGRKRGLEYKQEGPEQISAKLLEGDGYTSSYGLTRIRDVLGKKVEKHYADSKGLIVLLYLNMMAMQVEHEVLKENLLDLTDNFKEVWLISGKHIGCLSGHEFKSDGFKLIGI</sequence>
<dbReference type="RefSeq" id="WP_081153462.1">
    <property type="nucleotide sequence ID" value="NZ_CP020465.1"/>
</dbReference>
<gene>
    <name evidence="1" type="ORF">B5D82_17750</name>
</gene>
<accession>A0A222GDJ9</accession>
<reference evidence="1 2" key="1">
    <citation type="submission" date="2017-08" db="EMBL/GenBank/DDBJ databases">
        <title>Complete genome of Colwellia sp. NB097-1, a psychrophile bacterium ioslated from Bering Sea.</title>
        <authorList>
            <person name="Chen X."/>
        </authorList>
    </citation>
    <scope>NUCLEOTIDE SEQUENCE [LARGE SCALE GENOMIC DNA]</scope>
    <source>
        <strain evidence="1 2">NB097-1</strain>
    </source>
</reference>
<keyword evidence="2" id="KW-1185">Reference proteome</keyword>
<dbReference type="AlphaFoldDB" id="A0A222GDJ9"/>
<protein>
    <submittedName>
        <fullName evidence="1">Uncharacterized protein</fullName>
    </submittedName>
</protein>
<dbReference type="KEGG" id="cber:B5D82_17750"/>
<organism evidence="1 2">
    <name type="scientific">Cognaticolwellia beringensis</name>
    <dbReference type="NCBI Taxonomy" id="1967665"/>
    <lineage>
        <taxon>Bacteria</taxon>
        <taxon>Pseudomonadati</taxon>
        <taxon>Pseudomonadota</taxon>
        <taxon>Gammaproteobacteria</taxon>
        <taxon>Alteromonadales</taxon>
        <taxon>Colwelliaceae</taxon>
        <taxon>Cognaticolwellia</taxon>
    </lineage>
</organism>
<proteinExistence type="predicted"/>
<dbReference type="EMBL" id="CP020465">
    <property type="protein sequence ID" value="ASP49454.1"/>
    <property type="molecule type" value="Genomic_DNA"/>
</dbReference>
<evidence type="ECO:0000313" key="1">
    <source>
        <dbReference type="EMBL" id="ASP49454.1"/>
    </source>
</evidence>